<evidence type="ECO:0000313" key="2">
    <source>
        <dbReference type="EMBL" id="BBH25126.1"/>
    </source>
</evidence>
<reference evidence="2 3" key="1">
    <citation type="submission" date="2018-11" db="EMBL/GenBank/DDBJ databases">
        <title>Novel Erysipelotrichaceae bacterium isolated from small intestine of a swine.</title>
        <authorList>
            <person name="Kim J.S."/>
            <person name="Choe H."/>
            <person name="Lee Y.R."/>
            <person name="Kim K.M."/>
            <person name="Park D.S."/>
        </authorList>
    </citation>
    <scope>NUCLEOTIDE SEQUENCE [LARGE SCALE GENOMIC DNA]</scope>
    <source>
        <strain evidence="2 3">SG0102</strain>
    </source>
</reference>
<sequence length="93" mass="10634">MNTHQIDLTLFSSESCTPCQALKHRLSLWHQDHKNLLVHFISIDEKKDVAAKYGVLSAPTIIVFIDGQEAIRAAGYFSLDELLQKVERYESLF</sequence>
<dbReference type="RefSeq" id="WP_157982934.1">
    <property type="nucleotide sequence ID" value="NZ_AP019309.1"/>
</dbReference>
<proteinExistence type="predicted"/>
<dbReference type="InterPro" id="IPR013766">
    <property type="entry name" value="Thioredoxin_domain"/>
</dbReference>
<organism evidence="2 3">
    <name type="scientific">Intestinibaculum porci</name>
    <dbReference type="NCBI Taxonomy" id="2487118"/>
    <lineage>
        <taxon>Bacteria</taxon>
        <taxon>Bacillati</taxon>
        <taxon>Bacillota</taxon>
        <taxon>Erysipelotrichia</taxon>
        <taxon>Erysipelotrichales</taxon>
        <taxon>Erysipelotrichaceae</taxon>
        <taxon>Intestinibaculum</taxon>
    </lineage>
</organism>
<dbReference type="InParanoid" id="A0A3G9J2Y3"/>
<dbReference type="InterPro" id="IPR036249">
    <property type="entry name" value="Thioredoxin-like_sf"/>
</dbReference>
<evidence type="ECO:0000313" key="3">
    <source>
        <dbReference type="Proteomes" id="UP000268059"/>
    </source>
</evidence>
<name>A0A3G9J2Y3_9FIRM</name>
<dbReference type="Gene3D" id="3.40.30.10">
    <property type="entry name" value="Glutaredoxin"/>
    <property type="match status" value="1"/>
</dbReference>
<keyword evidence="3" id="KW-1185">Reference proteome</keyword>
<dbReference type="KEGG" id="ebm:SG0102_00600"/>
<dbReference type="AlphaFoldDB" id="A0A3G9J2Y3"/>
<dbReference type="OrthoDB" id="7629852at2"/>
<dbReference type="SUPFAM" id="SSF52833">
    <property type="entry name" value="Thioredoxin-like"/>
    <property type="match status" value="1"/>
</dbReference>
<dbReference type="CDD" id="cd02947">
    <property type="entry name" value="TRX_family"/>
    <property type="match status" value="1"/>
</dbReference>
<gene>
    <name evidence="2" type="ORF">SG0102_00600</name>
</gene>
<dbReference type="EMBL" id="AP019309">
    <property type="protein sequence ID" value="BBH25126.1"/>
    <property type="molecule type" value="Genomic_DNA"/>
</dbReference>
<protein>
    <recommendedName>
        <fullName evidence="1">Thioredoxin domain-containing protein</fullName>
    </recommendedName>
</protein>
<feature type="domain" description="Thioredoxin" evidence="1">
    <location>
        <begin position="5"/>
        <end position="87"/>
    </location>
</feature>
<accession>A0A3G9J2Y3</accession>
<dbReference type="Proteomes" id="UP000268059">
    <property type="component" value="Chromosome"/>
</dbReference>
<dbReference type="FunCoup" id="A0A3G9J2Y3">
    <property type="interactions" value="2"/>
</dbReference>
<dbReference type="Pfam" id="PF00085">
    <property type="entry name" value="Thioredoxin"/>
    <property type="match status" value="1"/>
</dbReference>
<evidence type="ECO:0000259" key="1">
    <source>
        <dbReference type="Pfam" id="PF00085"/>
    </source>
</evidence>